<accession>A0A7W7QWW2</accession>
<dbReference type="SMART" id="SM01043">
    <property type="entry name" value="BTAD"/>
    <property type="match status" value="1"/>
</dbReference>
<evidence type="ECO:0000256" key="1">
    <source>
        <dbReference type="ARBA" id="ARBA00005820"/>
    </source>
</evidence>
<dbReference type="SUPFAM" id="SSF52540">
    <property type="entry name" value="P-loop containing nucleoside triphosphate hydrolases"/>
    <property type="match status" value="1"/>
</dbReference>
<dbReference type="InterPro" id="IPR051677">
    <property type="entry name" value="AfsR-DnrI-RedD_regulator"/>
</dbReference>
<comment type="caution">
    <text evidence="9">The sequence shown here is derived from an EMBL/GenBank/DDBJ whole genome shotgun (WGS) entry which is preliminary data.</text>
</comment>
<feature type="compositionally biased region" description="Low complexity" evidence="6">
    <location>
        <begin position="330"/>
        <end position="346"/>
    </location>
</feature>
<dbReference type="EMBL" id="JACHJV010000001">
    <property type="protein sequence ID" value="MBB4921276.1"/>
    <property type="molecule type" value="Genomic_DNA"/>
</dbReference>
<name>A0A7W7QWW2_KITKI</name>
<dbReference type="RefSeq" id="WP_184933636.1">
    <property type="nucleotide sequence ID" value="NZ_JACHJV010000001.1"/>
</dbReference>
<organism evidence="9 10">
    <name type="scientific">Kitasatospora kifunensis</name>
    <name type="common">Streptomyces kifunensis</name>
    <dbReference type="NCBI Taxonomy" id="58351"/>
    <lineage>
        <taxon>Bacteria</taxon>
        <taxon>Bacillati</taxon>
        <taxon>Actinomycetota</taxon>
        <taxon>Actinomycetes</taxon>
        <taxon>Kitasatosporales</taxon>
        <taxon>Streptomycetaceae</taxon>
        <taxon>Kitasatospora</taxon>
    </lineage>
</organism>
<dbReference type="Proteomes" id="UP000540506">
    <property type="component" value="Unassembled WGS sequence"/>
</dbReference>
<protein>
    <submittedName>
        <fullName evidence="9">DNA-binding SARP family transcriptional activator</fullName>
    </submittedName>
</protein>
<comment type="similarity">
    <text evidence="1">Belongs to the AfsR/DnrI/RedD regulatory family.</text>
</comment>
<dbReference type="CDD" id="cd15831">
    <property type="entry name" value="BTAD"/>
    <property type="match status" value="1"/>
</dbReference>
<dbReference type="SUPFAM" id="SSF48452">
    <property type="entry name" value="TPR-like"/>
    <property type="match status" value="2"/>
</dbReference>
<dbReference type="GO" id="GO:0003677">
    <property type="term" value="F:DNA binding"/>
    <property type="evidence" value="ECO:0007669"/>
    <property type="project" value="UniProtKB-KW"/>
</dbReference>
<dbReference type="Pfam" id="PF03704">
    <property type="entry name" value="BTAD"/>
    <property type="match status" value="1"/>
</dbReference>
<keyword evidence="3" id="KW-0805">Transcription regulation</keyword>
<dbReference type="InterPro" id="IPR036388">
    <property type="entry name" value="WH-like_DNA-bd_sf"/>
</dbReference>
<dbReference type="PRINTS" id="PR00364">
    <property type="entry name" value="DISEASERSIST"/>
</dbReference>
<feature type="domain" description="Bacterial transcriptional activator" evidence="8">
    <location>
        <begin position="97"/>
        <end position="281"/>
    </location>
</feature>
<evidence type="ECO:0000259" key="8">
    <source>
        <dbReference type="SMART" id="SM01043"/>
    </source>
</evidence>
<dbReference type="GO" id="GO:0006355">
    <property type="term" value="P:regulation of DNA-templated transcription"/>
    <property type="evidence" value="ECO:0007669"/>
    <property type="project" value="InterPro"/>
</dbReference>
<gene>
    <name evidence="9" type="ORF">FHR34_000269</name>
</gene>
<keyword evidence="4 9" id="KW-0238">DNA-binding</keyword>
<feature type="domain" description="OmpR/PhoB-type" evidence="7">
    <location>
        <begin position="16"/>
        <end position="90"/>
    </location>
</feature>
<dbReference type="AlphaFoldDB" id="A0A7W7QWW2"/>
<dbReference type="InterPro" id="IPR016032">
    <property type="entry name" value="Sig_transdc_resp-reg_C-effctor"/>
</dbReference>
<reference evidence="9 10" key="1">
    <citation type="submission" date="2020-08" db="EMBL/GenBank/DDBJ databases">
        <title>Sequencing the genomes of 1000 actinobacteria strains.</title>
        <authorList>
            <person name="Klenk H.-P."/>
        </authorList>
    </citation>
    <scope>NUCLEOTIDE SEQUENCE [LARGE SCALE GENOMIC DNA]</scope>
    <source>
        <strain evidence="9 10">DSM 41654</strain>
    </source>
</reference>
<feature type="region of interest" description="Disordered" evidence="6">
    <location>
        <begin position="112"/>
        <end position="148"/>
    </location>
</feature>
<keyword evidence="10" id="KW-1185">Reference proteome</keyword>
<feature type="region of interest" description="Disordered" evidence="6">
    <location>
        <begin position="284"/>
        <end position="347"/>
    </location>
</feature>
<feature type="compositionally biased region" description="Low complexity" evidence="6">
    <location>
        <begin position="112"/>
        <end position="124"/>
    </location>
</feature>
<dbReference type="GO" id="GO:0043531">
    <property type="term" value="F:ADP binding"/>
    <property type="evidence" value="ECO:0007669"/>
    <property type="project" value="InterPro"/>
</dbReference>
<proteinExistence type="inferred from homology"/>
<dbReference type="GO" id="GO:0000160">
    <property type="term" value="P:phosphorelay signal transduction system"/>
    <property type="evidence" value="ECO:0007669"/>
    <property type="project" value="UniProtKB-KW"/>
</dbReference>
<dbReference type="Gene3D" id="1.25.40.10">
    <property type="entry name" value="Tetratricopeptide repeat domain"/>
    <property type="match status" value="2"/>
</dbReference>
<feature type="compositionally biased region" description="Polar residues" evidence="6">
    <location>
        <begin position="125"/>
        <end position="142"/>
    </location>
</feature>
<evidence type="ECO:0000313" key="9">
    <source>
        <dbReference type="EMBL" id="MBB4921276.1"/>
    </source>
</evidence>
<evidence type="ECO:0000256" key="6">
    <source>
        <dbReference type="SAM" id="MobiDB-lite"/>
    </source>
</evidence>
<evidence type="ECO:0000313" key="10">
    <source>
        <dbReference type="Proteomes" id="UP000540506"/>
    </source>
</evidence>
<dbReference type="Gene3D" id="1.10.10.10">
    <property type="entry name" value="Winged helix-like DNA-binding domain superfamily/Winged helix DNA-binding domain"/>
    <property type="match status" value="1"/>
</dbReference>
<evidence type="ECO:0000256" key="4">
    <source>
        <dbReference type="ARBA" id="ARBA00023125"/>
    </source>
</evidence>
<dbReference type="InterPro" id="IPR001867">
    <property type="entry name" value="OmpR/PhoB-type_DNA-bd"/>
</dbReference>
<dbReference type="InterPro" id="IPR005158">
    <property type="entry name" value="BTAD"/>
</dbReference>
<dbReference type="InterPro" id="IPR011990">
    <property type="entry name" value="TPR-like_helical_dom_sf"/>
</dbReference>
<evidence type="ECO:0000256" key="2">
    <source>
        <dbReference type="ARBA" id="ARBA00023012"/>
    </source>
</evidence>
<sequence>MGIRLLGPVELRAEDGTLLEVAGSQRRAVLALLALQLGRPVAIERFFELLWGDRPPAHARAALQGHIAALRKVLCDSAFTLHTRAPGYLLTGAPEQVDLGRFEDLVARAEGATATEAASGTQTSVRTGPQTGTQTSKQTGARTTDDTETAQVSTDAATEAAALLQQALDLWRGAPLADLPDTDLRRALAGRLQESWTQVLISWSELRLRLGSGAAAVPALEQSVRADGLREPVAALLIRCLHQAGRTADALTAYHQARERLDSQLGITPGPALRAAFATALSEEAPAPDGHRAARQPHQPAPERAAMAERPTAAERSATGGQPPLPVEPTPATTATATGERAAAPAVSRQLPRQIAGFVGRSLESHWLDRECGEDRVGDGLAVVVGPAGVGKSATVIRWAHSAAAAFPDGQLFVDLRGFDPAGPVDQGDVLGQFLIALGVPEAGIPEDAAARGALYRTQTERRRLLVVLDNARSAADVVGLLPIGPNCSTVVTSRNTLEDLVVTEGAALLRLEALPDDDALRLLERALTPLRVQAEPQAAQQLITLCDRLPLALRIAASRLSSRPSWAIADVVAELTDERTRLHTLDTQGATSVRAALTLTYRHLSSTAARLVVLLAAHPGREVDGYAAAALLRCHLHDARRTLGELASYHLLTENVPGRYTRHDLIRLFSMELYADQPAEERKLSSDRLLDYYLTALRLASDHLDPGIESYGEREHPPLAFPEPADARASLAWFRLEEPTIRALVTAASADGRHEHAWRMARISESLYYGTGRLTDELACLRAGLRAAERTGSTQALAVLEGACANALFSVSFPDEALSLARQAVERTVPADGNTHLRAVYSLALISAQTGDLAQGRELADRAVGLSEAAEVGALPEHQGAAQGYAATIKLMAGDPVAALTHAREARRLLADYPASTLKLLATLNEAQILHLLGNSAATEPLWATLLVTTRETGFLHLQAVAEKWYASFLVDLGRLDEAAEHLRVAINLHQLHGHVATALTEQLADIEATLAP</sequence>
<keyword evidence="5" id="KW-0804">Transcription</keyword>
<dbReference type="InterPro" id="IPR027417">
    <property type="entry name" value="P-loop_NTPase"/>
</dbReference>
<feature type="compositionally biased region" description="Low complexity" evidence="6">
    <location>
        <begin position="302"/>
        <end position="316"/>
    </location>
</feature>
<dbReference type="SUPFAM" id="SSF46894">
    <property type="entry name" value="C-terminal effector domain of the bipartite response regulators"/>
    <property type="match status" value="1"/>
</dbReference>
<evidence type="ECO:0000256" key="3">
    <source>
        <dbReference type="ARBA" id="ARBA00023015"/>
    </source>
</evidence>
<dbReference type="SMART" id="SM00862">
    <property type="entry name" value="Trans_reg_C"/>
    <property type="match status" value="1"/>
</dbReference>
<dbReference type="Gene3D" id="3.40.50.300">
    <property type="entry name" value="P-loop containing nucleotide triphosphate hydrolases"/>
    <property type="match status" value="1"/>
</dbReference>
<evidence type="ECO:0000256" key="5">
    <source>
        <dbReference type="ARBA" id="ARBA00023163"/>
    </source>
</evidence>
<dbReference type="PANTHER" id="PTHR35807">
    <property type="entry name" value="TRANSCRIPTIONAL REGULATOR REDD-RELATED"/>
    <property type="match status" value="1"/>
</dbReference>
<evidence type="ECO:0000259" key="7">
    <source>
        <dbReference type="SMART" id="SM00862"/>
    </source>
</evidence>
<keyword evidence="2" id="KW-0902">Two-component regulatory system</keyword>
<dbReference type="PANTHER" id="PTHR35807:SF1">
    <property type="entry name" value="TRANSCRIPTIONAL REGULATOR REDD"/>
    <property type="match status" value="1"/>
</dbReference>